<sequence>MGKHFEFLICFISISIWSCVVLGLQTDDDPIVDTKLGKIQGSRLVSRLGEPFLAFRGIRYAEVPARFQASVPVKPWTGTFDATKDGPVCVQPTEDLNLISEDCLILNVYTRNTSSERKRAVLIYFHSGGFYLGAGHSEWIGPEHLMDRDIVLITVNYRLGILGFISTGTVEAPGNNGLKDQVQVLRWVKDNIDRFGGDPNLVTIMGYSAGGISVTLHMVSPMSQGLFHRVIAMSDSTVAQWNIPSEQLGLAKKQARLLNCSDESVESIMTCLKNAKKEDIAATQPQMFEFADWHPILLFLPIIEHDFGQERFLTQDPNCLMKNGQFAKVDILTGITEFEFLQPAIDILNSTELRDKMSNDFEEIAPICFFYERDTENSKRITAELRSHYFNDTDSADWLKFDGLKDLFADSTVGYSGYRFVQLAQPHTKLYHYEFKYSFRYSHTLYPDDKPYGAVHHDELLYLFRVPFMTPPFNKTDPENQIIEELTGWWTNFAQTGNPSEGEYATEIEWKPSTTSNPQYLEIDKESGMKNTFFTNRYDIWDSLFPLQCSPKTMGKLVFEFLICFISIIIWSCVLLGSQTDADPIVDTKLGKIQGSRLVSRLGEPFLAFRGIRYAEVPARFQASVPVKPWTGTFDATKDGPFCVQPTKDLNKISEDCLMLNVYTRTTSSERKRAVLIYFHSGGFYLGTGNSEWAGPDHLMDRDIVLVTVNYRLGILGFISTGTVEAPGNNGLKDQVQVLRWVKDNIDRFGGDPNLVTIMGYSAGGISVTLHMVSPMSQGLFHRVIAMSDSTVAQWDVPSEQLGWAKKQARLLNCSDESVESIMTCLKNAKKEDIAATQPQMFEFAAWHPLLLFKPVVERDFGQERFLTQDPNCLMKNGQFAKVDILTGITEFEFVQPAIDILKSKELRDKMSNDFNEIAPLCFLYERDTENSKRITAELRSHYFNDTDSADWLKFDGLKDLFADSTVGYSGYRFVQLAQPHTKLYHYEFKYSFRYSHTLYPDDKPYGAVHHDELLYLFRVPFMTPPFNKTDPENQIIEELTGWWANFAQTGNPSEGEYDTEIEWKPSTTSNPQYLEIDKESGMKNTFFTNRYDIWDSLFPLPCE</sequence>
<dbReference type="SUPFAM" id="SSF53474">
    <property type="entry name" value="alpha/beta-Hydrolases"/>
    <property type="match status" value="2"/>
</dbReference>
<dbReference type="Proteomes" id="UP001151699">
    <property type="component" value="Chromosome B"/>
</dbReference>
<dbReference type="InterPro" id="IPR029058">
    <property type="entry name" value="AB_hydrolase_fold"/>
</dbReference>
<dbReference type="InterPro" id="IPR019826">
    <property type="entry name" value="Carboxylesterase_B_AS"/>
</dbReference>
<dbReference type="EMBL" id="WJQU01000002">
    <property type="protein sequence ID" value="KAJ6643532.1"/>
    <property type="molecule type" value="Genomic_DNA"/>
</dbReference>
<comment type="caution">
    <text evidence="9">The sequence shown here is derived from an EMBL/GenBank/DDBJ whole genome shotgun (WGS) entry which is preliminary data.</text>
</comment>
<evidence type="ECO:0000256" key="3">
    <source>
        <dbReference type="ARBA" id="ARBA00022801"/>
    </source>
</evidence>
<evidence type="ECO:0000313" key="10">
    <source>
        <dbReference type="Proteomes" id="UP001151699"/>
    </source>
</evidence>
<dbReference type="PANTHER" id="PTHR43142:SF1">
    <property type="entry name" value="CARBOXYLIC ESTER HYDROLASE"/>
    <property type="match status" value="1"/>
</dbReference>
<evidence type="ECO:0000313" key="9">
    <source>
        <dbReference type="EMBL" id="KAJ6643532.1"/>
    </source>
</evidence>
<feature type="chain" id="PRO_5040271459" description="carboxylesterase" evidence="7">
    <location>
        <begin position="24"/>
        <end position="1104"/>
    </location>
</feature>
<comment type="similarity">
    <text evidence="1">Belongs to the type-B carboxylesterase/lipase family.</text>
</comment>
<evidence type="ECO:0000256" key="1">
    <source>
        <dbReference type="ARBA" id="ARBA00005964"/>
    </source>
</evidence>
<keyword evidence="3" id="KW-0378">Hydrolase</keyword>
<proteinExistence type="inferred from homology"/>
<keyword evidence="5" id="KW-0325">Glycoprotein</keyword>
<evidence type="ECO:0000256" key="6">
    <source>
        <dbReference type="ARBA" id="ARBA00039155"/>
    </source>
</evidence>
<evidence type="ECO:0000256" key="4">
    <source>
        <dbReference type="ARBA" id="ARBA00023157"/>
    </source>
</evidence>
<gene>
    <name evidence="9" type="primary">Tcjhe_0</name>
    <name evidence="9" type="ORF">Bhyg_08494</name>
</gene>
<evidence type="ECO:0000256" key="7">
    <source>
        <dbReference type="SAM" id="SignalP"/>
    </source>
</evidence>
<reference evidence="9" key="1">
    <citation type="submission" date="2022-07" db="EMBL/GenBank/DDBJ databases">
        <authorList>
            <person name="Trinca V."/>
            <person name="Uliana J.V.C."/>
            <person name="Torres T.T."/>
            <person name="Ward R.J."/>
            <person name="Monesi N."/>
        </authorList>
    </citation>
    <scope>NUCLEOTIDE SEQUENCE</scope>
    <source>
        <strain evidence="9">HSMRA1968</strain>
        <tissue evidence="9">Whole embryos</tissue>
    </source>
</reference>
<dbReference type="FunFam" id="3.40.50.1820:FF:000155">
    <property type="entry name" value="Carboxylic ester hydrolase"/>
    <property type="match status" value="2"/>
</dbReference>
<feature type="domain" description="Carboxylesterase type B" evidence="8">
    <location>
        <begin position="583"/>
        <end position="1095"/>
    </location>
</feature>
<dbReference type="AlphaFoldDB" id="A0A9Q0N5I0"/>
<evidence type="ECO:0000256" key="2">
    <source>
        <dbReference type="ARBA" id="ARBA00022487"/>
    </source>
</evidence>
<dbReference type="GO" id="GO:0106435">
    <property type="term" value="F:carboxylesterase activity"/>
    <property type="evidence" value="ECO:0007669"/>
    <property type="project" value="UniProtKB-EC"/>
</dbReference>
<dbReference type="OrthoDB" id="19653at2759"/>
<keyword evidence="7" id="KW-0732">Signal</keyword>
<evidence type="ECO:0000256" key="5">
    <source>
        <dbReference type="ARBA" id="ARBA00023180"/>
    </source>
</evidence>
<dbReference type="PROSITE" id="PS00122">
    <property type="entry name" value="CARBOXYLESTERASE_B_1"/>
    <property type="match status" value="2"/>
</dbReference>
<dbReference type="InterPro" id="IPR002018">
    <property type="entry name" value="CarbesteraseB"/>
</dbReference>
<dbReference type="Gene3D" id="3.40.50.1820">
    <property type="entry name" value="alpha/beta hydrolase"/>
    <property type="match status" value="2"/>
</dbReference>
<keyword evidence="2" id="KW-0719">Serine esterase</keyword>
<feature type="domain" description="Carboxylesterase type B" evidence="8">
    <location>
        <begin position="28"/>
        <end position="541"/>
    </location>
</feature>
<organism evidence="9 10">
    <name type="scientific">Pseudolycoriella hygida</name>
    <dbReference type="NCBI Taxonomy" id="35572"/>
    <lineage>
        <taxon>Eukaryota</taxon>
        <taxon>Metazoa</taxon>
        <taxon>Ecdysozoa</taxon>
        <taxon>Arthropoda</taxon>
        <taxon>Hexapoda</taxon>
        <taxon>Insecta</taxon>
        <taxon>Pterygota</taxon>
        <taxon>Neoptera</taxon>
        <taxon>Endopterygota</taxon>
        <taxon>Diptera</taxon>
        <taxon>Nematocera</taxon>
        <taxon>Sciaroidea</taxon>
        <taxon>Sciaridae</taxon>
        <taxon>Pseudolycoriella</taxon>
    </lineage>
</organism>
<keyword evidence="4" id="KW-1015">Disulfide bond</keyword>
<dbReference type="Pfam" id="PF00135">
    <property type="entry name" value="COesterase"/>
    <property type="match status" value="2"/>
</dbReference>
<dbReference type="PANTHER" id="PTHR43142">
    <property type="entry name" value="CARBOXYLIC ESTER HYDROLASE"/>
    <property type="match status" value="1"/>
</dbReference>
<protein>
    <recommendedName>
        <fullName evidence="6">carboxylesterase</fullName>
        <ecNumber evidence="6">3.1.1.1</ecNumber>
    </recommendedName>
</protein>
<keyword evidence="10" id="KW-1185">Reference proteome</keyword>
<feature type="signal peptide" evidence="7">
    <location>
        <begin position="1"/>
        <end position="23"/>
    </location>
</feature>
<evidence type="ECO:0000259" key="8">
    <source>
        <dbReference type="Pfam" id="PF00135"/>
    </source>
</evidence>
<dbReference type="EC" id="3.1.1.1" evidence="6"/>
<accession>A0A9Q0N5I0</accession>
<name>A0A9Q0N5I0_9DIPT</name>